<evidence type="ECO:0000259" key="3">
    <source>
        <dbReference type="PROSITE" id="PS50110"/>
    </source>
</evidence>
<keyword evidence="1 2" id="KW-0597">Phosphoprotein</keyword>
<name>A0A521G3W2_9BACT</name>
<dbReference type="InterPro" id="IPR025497">
    <property type="entry name" value="PatA-like_N"/>
</dbReference>
<evidence type="ECO:0000313" key="4">
    <source>
        <dbReference type="EMBL" id="TAA75697.1"/>
    </source>
</evidence>
<organism evidence="4 5">
    <name type="scientific">Candidatus Electronema aureum</name>
    <dbReference type="NCBI Taxonomy" id="2005002"/>
    <lineage>
        <taxon>Bacteria</taxon>
        <taxon>Pseudomonadati</taxon>
        <taxon>Thermodesulfobacteriota</taxon>
        <taxon>Desulfobulbia</taxon>
        <taxon>Desulfobulbales</taxon>
        <taxon>Desulfobulbaceae</taxon>
        <taxon>Candidatus Electronema</taxon>
    </lineage>
</organism>
<dbReference type="Pfam" id="PF00072">
    <property type="entry name" value="Response_reg"/>
    <property type="match status" value="2"/>
</dbReference>
<dbReference type="InterPro" id="IPR011006">
    <property type="entry name" value="CheY-like_superfamily"/>
</dbReference>
<dbReference type="Pfam" id="PF14332">
    <property type="entry name" value="DUF4388"/>
    <property type="match status" value="1"/>
</dbReference>
<sequence>MKKVLLVDDDHVIHELINSTLSKYSSIFELVHAFDIKNAAAALERDDDIALIVTDIVMPGGDGFQLLAHIYEKHPEIPCIVITSYELPELQERLSGKVFQMFKKPVMSQELADAILRGLKTQQKKSDLGEFSVVGIVQLMETEGTTCRLDVHKSSDHHDMNQCIEQNCKEFRGSLFLVQGTIYDAICGKLVGEEAALKLLSMEGVQVSSCLLDKNIIRRVHKSNQNLLINAMIQKDHQCGEEEDGGEEPQQQKLLDEGIRLCERLEFVQAQKPLMAFVKENRKNALGWLWLSRAVTEPKKIKTALAEAYRLEPEHADILEDVEKARLLNSAAAEAKIIRCPFCYAPLEHQAPACICCKASLLTESSALAKIDPYAVDRRLILQAAGRFEKVLAAEVNPKILFYAGAAYLNLNDFDKALTYFDLLMPIIQVDSRYQKVSEQVGQIVDYIASNQKIEERSTPTSSAQQFKKERQVIDNQTDKKTVLVVEDSPTTRKVIKMTLQSGGFRVIEAVDGVEALSKLNDDRPDMVLLDIMLPKIDGYKLLSILKKNGETKDIPVVMLTSKNRILDKVKGHLSAASAYLTKPFKPAELINVVNSILDKNAPEGAKSTETSVS</sequence>
<dbReference type="InterPro" id="IPR001789">
    <property type="entry name" value="Sig_transdc_resp-reg_receiver"/>
</dbReference>
<keyword evidence="5" id="KW-1185">Reference proteome</keyword>
<dbReference type="Gene3D" id="3.40.50.2300">
    <property type="match status" value="2"/>
</dbReference>
<dbReference type="SMART" id="SM00448">
    <property type="entry name" value="REC"/>
    <property type="match status" value="2"/>
</dbReference>
<dbReference type="PANTHER" id="PTHR44591">
    <property type="entry name" value="STRESS RESPONSE REGULATOR PROTEIN 1"/>
    <property type="match status" value="1"/>
</dbReference>
<comment type="caution">
    <text evidence="4">The sequence shown here is derived from an EMBL/GenBank/DDBJ whole genome shotgun (WGS) entry which is preliminary data.</text>
</comment>
<feature type="domain" description="Response regulatory" evidence="3">
    <location>
        <begin position="482"/>
        <end position="598"/>
    </location>
</feature>
<proteinExistence type="predicted"/>
<dbReference type="AlphaFoldDB" id="A0A521G3W2"/>
<dbReference type="SUPFAM" id="SSF52172">
    <property type="entry name" value="CheY-like"/>
    <property type="match status" value="2"/>
</dbReference>
<reference evidence="4" key="1">
    <citation type="submission" date="2017-07" db="EMBL/GenBank/DDBJ databases">
        <title>The cable genome - Insights into the physiology and evolution of filamentous bacteria capable of sulfide oxidation via long distance electron transfer.</title>
        <authorList>
            <person name="Thorup C."/>
            <person name="Bjerg J.T."/>
            <person name="Schreiber L."/>
            <person name="Nielsen L.P."/>
            <person name="Kjeldsen K.U."/>
            <person name="Boesen T."/>
            <person name="Boggild A."/>
            <person name="Meysman F."/>
            <person name="Geelhoed J."/>
            <person name="Schramm A."/>
        </authorList>
    </citation>
    <scope>NUCLEOTIDE SEQUENCE [LARGE SCALE GENOMIC DNA]</scope>
    <source>
        <strain evidence="4">GS</strain>
    </source>
</reference>
<protein>
    <submittedName>
        <fullName evidence="4">Twitching motility two-component system response regulator PilG</fullName>
    </submittedName>
</protein>
<feature type="modified residue" description="4-aspartylphosphate" evidence="2">
    <location>
        <position position="55"/>
    </location>
</feature>
<feature type="domain" description="Response regulatory" evidence="3">
    <location>
        <begin position="3"/>
        <end position="119"/>
    </location>
</feature>
<evidence type="ECO:0000313" key="5">
    <source>
        <dbReference type="Proteomes" id="UP000316238"/>
    </source>
</evidence>
<feature type="modified residue" description="4-aspartylphosphate" evidence="2">
    <location>
        <position position="531"/>
    </location>
</feature>
<accession>A0A521G3W2</accession>
<dbReference type="GO" id="GO:0000160">
    <property type="term" value="P:phosphorelay signal transduction system"/>
    <property type="evidence" value="ECO:0007669"/>
    <property type="project" value="InterPro"/>
</dbReference>
<dbReference type="EMBL" id="NQJD01000004">
    <property type="protein sequence ID" value="TAA75697.1"/>
    <property type="molecule type" value="Genomic_DNA"/>
</dbReference>
<dbReference type="Proteomes" id="UP000316238">
    <property type="component" value="Unassembled WGS sequence"/>
</dbReference>
<dbReference type="InterPro" id="IPR050595">
    <property type="entry name" value="Bact_response_regulator"/>
</dbReference>
<gene>
    <name evidence="4" type="ORF">CDV28_10438</name>
</gene>
<dbReference type="PROSITE" id="PS50110">
    <property type="entry name" value="RESPONSE_REGULATORY"/>
    <property type="match status" value="2"/>
</dbReference>
<evidence type="ECO:0000256" key="2">
    <source>
        <dbReference type="PROSITE-ProRule" id="PRU00169"/>
    </source>
</evidence>
<evidence type="ECO:0000256" key="1">
    <source>
        <dbReference type="ARBA" id="ARBA00022553"/>
    </source>
</evidence>
<dbReference type="PANTHER" id="PTHR44591:SF3">
    <property type="entry name" value="RESPONSE REGULATORY DOMAIN-CONTAINING PROTEIN"/>
    <property type="match status" value="1"/>
</dbReference>